<evidence type="ECO:0000313" key="1">
    <source>
        <dbReference type="EMBL" id="OYR22787.1"/>
    </source>
</evidence>
<protein>
    <submittedName>
        <fullName evidence="1">Integrase catalytic region domain protein</fullName>
    </submittedName>
</protein>
<comment type="caution">
    <text evidence="1">The sequence shown here is derived from an EMBL/GenBank/DDBJ whole genome shotgun (WGS) entry which is preliminary data.</text>
</comment>
<dbReference type="EMBL" id="NNRM01000043">
    <property type="protein sequence ID" value="OYR22787.1"/>
    <property type="molecule type" value="Genomic_DNA"/>
</dbReference>
<gene>
    <name evidence="1" type="ORF">CEV34_4179</name>
</gene>
<organism evidence="1 2">
    <name type="scientific">Brucella pseudogrignonensis</name>
    <dbReference type="NCBI Taxonomy" id="419475"/>
    <lineage>
        <taxon>Bacteria</taxon>
        <taxon>Pseudomonadati</taxon>
        <taxon>Pseudomonadota</taxon>
        <taxon>Alphaproteobacteria</taxon>
        <taxon>Hyphomicrobiales</taxon>
        <taxon>Brucellaceae</taxon>
        <taxon>Brucella/Ochrobactrum group</taxon>
        <taxon>Brucella</taxon>
    </lineage>
</organism>
<keyword evidence="2" id="KW-1185">Reference proteome</keyword>
<reference evidence="1 2" key="1">
    <citation type="submission" date="2017-07" db="EMBL/GenBank/DDBJ databases">
        <title>Phylogenetic study on the rhizospheric bacterium Ochrobactrum sp. A44.</title>
        <authorList>
            <person name="Krzyzanowska D.M."/>
            <person name="Ossowicki A."/>
            <person name="Rajewska M."/>
            <person name="Maciag T."/>
            <person name="Kaczynski Z."/>
            <person name="Czerwicka M."/>
            <person name="Jafra S."/>
        </authorList>
    </citation>
    <scope>NUCLEOTIDE SEQUENCE [LARGE SCALE GENOMIC DNA]</scope>
    <source>
        <strain evidence="1 2">CCUG 30717</strain>
    </source>
</reference>
<name>A0A256G6P9_9HYPH</name>
<dbReference type="AlphaFoldDB" id="A0A256G6P9"/>
<accession>A0A256G6P9</accession>
<proteinExistence type="predicted"/>
<sequence length="44" mass="5163">MRAFLQVPFGHDFLPASTRRFDAKTEASKAHYDERYPIDFTTDL</sequence>
<dbReference type="Proteomes" id="UP000216188">
    <property type="component" value="Unassembled WGS sequence"/>
</dbReference>
<evidence type="ECO:0000313" key="2">
    <source>
        <dbReference type="Proteomes" id="UP000216188"/>
    </source>
</evidence>